<dbReference type="AlphaFoldDB" id="A0A8K0WP25"/>
<keyword evidence="1" id="KW-0472">Membrane</keyword>
<proteinExistence type="predicted"/>
<evidence type="ECO:0000313" key="2">
    <source>
        <dbReference type="EMBL" id="KAH7313351.1"/>
    </source>
</evidence>
<comment type="caution">
    <text evidence="2">The sequence shown here is derived from an EMBL/GenBank/DDBJ whole genome shotgun (WGS) entry which is preliminary data.</text>
</comment>
<organism evidence="2 3">
    <name type="scientific">Stachybotrys elegans</name>
    <dbReference type="NCBI Taxonomy" id="80388"/>
    <lineage>
        <taxon>Eukaryota</taxon>
        <taxon>Fungi</taxon>
        <taxon>Dikarya</taxon>
        <taxon>Ascomycota</taxon>
        <taxon>Pezizomycotina</taxon>
        <taxon>Sordariomycetes</taxon>
        <taxon>Hypocreomycetidae</taxon>
        <taxon>Hypocreales</taxon>
        <taxon>Stachybotryaceae</taxon>
        <taxon>Stachybotrys</taxon>
    </lineage>
</organism>
<gene>
    <name evidence="2" type="ORF">B0I35DRAFT_271107</name>
</gene>
<sequence>MADKPTHRRRIFPPPYLTLMLQVLSSGGCTYSLTYLLGLIDCVSILSFFGRGICDGDGLFWPRCPLAFPALAGSYDDDNMAFCMMRAFSFSCFCPVEYLCVYMPRALAILKKKVRWAVFVVSAALPTIVIYRS</sequence>
<dbReference type="Proteomes" id="UP000813444">
    <property type="component" value="Unassembled WGS sequence"/>
</dbReference>
<feature type="transmembrane region" description="Helical" evidence="1">
    <location>
        <begin position="114"/>
        <end position="131"/>
    </location>
</feature>
<accession>A0A8K0WP25</accession>
<dbReference type="PROSITE" id="PS51257">
    <property type="entry name" value="PROKAR_LIPOPROTEIN"/>
    <property type="match status" value="1"/>
</dbReference>
<keyword evidence="1" id="KW-0812">Transmembrane</keyword>
<evidence type="ECO:0000256" key="1">
    <source>
        <dbReference type="SAM" id="Phobius"/>
    </source>
</evidence>
<keyword evidence="3" id="KW-1185">Reference proteome</keyword>
<keyword evidence="1" id="KW-1133">Transmembrane helix</keyword>
<evidence type="ECO:0000313" key="3">
    <source>
        <dbReference type="Proteomes" id="UP000813444"/>
    </source>
</evidence>
<protein>
    <submittedName>
        <fullName evidence="2">Uncharacterized protein</fullName>
    </submittedName>
</protein>
<reference evidence="2" key="1">
    <citation type="journal article" date="2021" name="Nat. Commun.">
        <title>Genetic determinants of endophytism in the Arabidopsis root mycobiome.</title>
        <authorList>
            <person name="Mesny F."/>
            <person name="Miyauchi S."/>
            <person name="Thiergart T."/>
            <person name="Pickel B."/>
            <person name="Atanasova L."/>
            <person name="Karlsson M."/>
            <person name="Huettel B."/>
            <person name="Barry K.W."/>
            <person name="Haridas S."/>
            <person name="Chen C."/>
            <person name="Bauer D."/>
            <person name="Andreopoulos W."/>
            <person name="Pangilinan J."/>
            <person name="LaButti K."/>
            <person name="Riley R."/>
            <person name="Lipzen A."/>
            <person name="Clum A."/>
            <person name="Drula E."/>
            <person name="Henrissat B."/>
            <person name="Kohler A."/>
            <person name="Grigoriev I.V."/>
            <person name="Martin F.M."/>
            <person name="Hacquard S."/>
        </authorList>
    </citation>
    <scope>NUCLEOTIDE SEQUENCE</scope>
    <source>
        <strain evidence="2">MPI-CAGE-CH-0235</strain>
    </source>
</reference>
<name>A0A8K0WP25_9HYPO</name>
<dbReference type="EMBL" id="JAGPNK010000009">
    <property type="protein sequence ID" value="KAH7313351.1"/>
    <property type="molecule type" value="Genomic_DNA"/>
</dbReference>